<dbReference type="RefSeq" id="WP_072317955.1">
    <property type="nucleotide sequence ID" value="NZ_FPJE01000014.1"/>
</dbReference>
<feature type="chain" id="PRO_5012792193" description="DUF4835 domain-containing protein" evidence="1">
    <location>
        <begin position="22"/>
        <end position="298"/>
    </location>
</feature>
<dbReference type="Pfam" id="PF16119">
    <property type="entry name" value="DUF4835"/>
    <property type="match status" value="1"/>
</dbReference>
<reference evidence="2 3" key="1">
    <citation type="submission" date="2016-11" db="EMBL/GenBank/DDBJ databases">
        <authorList>
            <person name="Jaros S."/>
            <person name="Januszkiewicz K."/>
            <person name="Wedrychowicz H."/>
        </authorList>
    </citation>
    <scope>NUCLEOTIDE SEQUENCE [LARGE SCALE GENOMIC DNA]</scope>
    <source>
        <strain evidence="2 3">CGMCC 1.12145</strain>
    </source>
</reference>
<protein>
    <recommendedName>
        <fullName evidence="4">DUF4835 domain-containing protein</fullName>
    </recommendedName>
</protein>
<dbReference type="Proteomes" id="UP000182248">
    <property type="component" value="Unassembled WGS sequence"/>
</dbReference>
<dbReference type="STRING" id="1150368.SAMN02927921_02750"/>
<evidence type="ECO:0000313" key="2">
    <source>
        <dbReference type="EMBL" id="SFW61757.1"/>
    </source>
</evidence>
<evidence type="ECO:0000313" key="3">
    <source>
        <dbReference type="Proteomes" id="UP000182248"/>
    </source>
</evidence>
<organism evidence="2 3">
    <name type="scientific">Sinomicrobium oceani</name>
    <dbReference type="NCBI Taxonomy" id="1150368"/>
    <lineage>
        <taxon>Bacteria</taxon>
        <taxon>Pseudomonadati</taxon>
        <taxon>Bacteroidota</taxon>
        <taxon>Flavobacteriia</taxon>
        <taxon>Flavobacteriales</taxon>
        <taxon>Flavobacteriaceae</taxon>
        <taxon>Sinomicrobium</taxon>
    </lineage>
</organism>
<dbReference type="InterPro" id="IPR032274">
    <property type="entry name" value="DUF4835"/>
</dbReference>
<name>A0A1K1QPS1_9FLAO</name>
<accession>A0A1K1QPS1</accession>
<proteinExistence type="predicted"/>
<dbReference type="OrthoDB" id="9773381at2"/>
<sequence length="298" mass="34490">MKKPIRIFCLLMAAWCTSLSAQELNCRVIVDAEQVKQTNRQIFETLQKSLTDFVNKTRWTNRNYALQERINSSMYITVSQYDSDRFSASIQVQSSRPVYNSSYESPVFNFQDRQFNFQYVEFQPLFFNPNTFESNLVSVITYYVYIMLGMDADTFSPEGGTAYYQQARNIVNLAQSSNYAGWKQADGNKSRWGLVDNLLSNPFKSYRTALYEYHRMGLDRMVEDPAAGKESMARSMKYLERVNSVRPNSFLLQVFFDAKKDEILNVFSDGPKVDIVSLKNSLNKVAPVYAGSWEKITY</sequence>
<dbReference type="AlphaFoldDB" id="A0A1K1QPS1"/>
<evidence type="ECO:0000256" key="1">
    <source>
        <dbReference type="SAM" id="SignalP"/>
    </source>
</evidence>
<keyword evidence="3" id="KW-1185">Reference proteome</keyword>
<feature type="signal peptide" evidence="1">
    <location>
        <begin position="1"/>
        <end position="21"/>
    </location>
</feature>
<dbReference type="EMBL" id="FPJE01000014">
    <property type="protein sequence ID" value="SFW61757.1"/>
    <property type="molecule type" value="Genomic_DNA"/>
</dbReference>
<evidence type="ECO:0008006" key="4">
    <source>
        <dbReference type="Google" id="ProtNLM"/>
    </source>
</evidence>
<gene>
    <name evidence="2" type="ORF">SAMN02927921_02750</name>
</gene>
<keyword evidence="1" id="KW-0732">Signal</keyword>